<gene>
    <name evidence="2" type="ORF">LTRI10_LOCUS23950</name>
</gene>
<feature type="region of interest" description="Disordered" evidence="1">
    <location>
        <begin position="1"/>
        <end position="21"/>
    </location>
</feature>
<accession>A0AAV2E9S2</accession>
<reference evidence="2 3" key="1">
    <citation type="submission" date="2024-04" db="EMBL/GenBank/DDBJ databases">
        <authorList>
            <person name="Fracassetti M."/>
        </authorList>
    </citation>
    <scope>NUCLEOTIDE SEQUENCE [LARGE SCALE GENOMIC DNA]</scope>
</reference>
<dbReference type="Proteomes" id="UP001497516">
    <property type="component" value="Chromosome 4"/>
</dbReference>
<proteinExistence type="predicted"/>
<organism evidence="2 3">
    <name type="scientific">Linum trigynum</name>
    <dbReference type="NCBI Taxonomy" id="586398"/>
    <lineage>
        <taxon>Eukaryota</taxon>
        <taxon>Viridiplantae</taxon>
        <taxon>Streptophyta</taxon>
        <taxon>Embryophyta</taxon>
        <taxon>Tracheophyta</taxon>
        <taxon>Spermatophyta</taxon>
        <taxon>Magnoliopsida</taxon>
        <taxon>eudicotyledons</taxon>
        <taxon>Gunneridae</taxon>
        <taxon>Pentapetalae</taxon>
        <taxon>rosids</taxon>
        <taxon>fabids</taxon>
        <taxon>Malpighiales</taxon>
        <taxon>Linaceae</taxon>
        <taxon>Linum</taxon>
    </lineage>
</organism>
<evidence type="ECO:0000256" key="1">
    <source>
        <dbReference type="SAM" id="MobiDB-lite"/>
    </source>
</evidence>
<protein>
    <submittedName>
        <fullName evidence="2">Uncharacterized protein</fullName>
    </submittedName>
</protein>
<sequence>MLIDAIGRDRERKKQRRRASNLTGINQAWRDRALSHSGFKEGKLPVKYLGLPFQSDCCIMCNGGPERKC</sequence>
<feature type="compositionally biased region" description="Basic and acidic residues" evidence="1">
    <location>
        <begin position="1"/>
        <end position="12"/>
    </location>
</feature>
<evidence type="ECO:0000313" key="3">
    <source>
        <dbReference type="Proteomes" id="UP001497516"/>
    </source>
</evidence>
<name>A0AAV2E9S2_9ROSI</name>
<dbReference type="EMBL" id="OZ034817">
    <property type="protein sequence ID" value="CAL1382635.1"/>
    <property type="molecule type" value="Genomic_DNA"/>
</dbReference>
<evidence type="ECO:0000313" key="2">
    <source>
        <dbReference type="EMBL" id="CAL1382635.1"/>
    </source>
</evidence>
<keyword evidence="3" id="KW-1185">Reference proteome</keyword>
<dbReference type="AlphaFoldDB" id="A0AAV2E9S2"/>